<dbReference type="InterPro" id="IPR030700">
    <property type="entry name" value="N-end_Aminoacyl_Trfase"/>
</dbReference>
<feature type="domain" description="N-end aminoacyl transferase N-terminal" evidence="5">
    <location>
        <begin position="15"/>
        <end position="85"/>
    </location>
</feature>
<dbReference type="Pfam" id="PF04376">
    <property type="entry name" value="ATE_N"/>
    <property type="match status" value="1"/>
</dbReference>
<comment type="subcellular location">
    <subcellularLocation>
        <location evidence="4">Cytoplasm</location>
    </subcellularLocation>
</comment>
<dbReference type="Pfam" id="PF04377">
    <property type="entry name" value="ATE_C"/>
    <property type="match status" value="1"/>
</dbReference>
<dbReference type="NCBIfam" id="NF002341">
    <property type="entry name" value="PRK01305.1-1"/>
    <property type="match status" value="1"/>
</dbReference>
<dbReference type="NCBIfam" id="NF002342">
    <property type="entry name" value="PRK01305.1-3"/>
    <property type="match status" value="1"/>
</dbReference>
<feature type="domain" description="N-end rule aminoacyl transferase C-terminal" evidence="6">
    <location>
        <begin position="105"/>
        <end position="226"/>
    </location>
</feature>
<comment type="catalytic activity">
    <reaction evidence="4">
        <text>N-terminal L-glutamyl-[protein] + L-leucyl-tRNA(Leu) = N-terminal L-leucyl-L-glutamyl-[protein] + tRNA(Leu) + H(+)</text>
        <dbReference type="Rhea" id="RHEA:50412"/>
        <dbReference type="Rhea" id="RHEA-COMP:9613"/>
        <dbReference type="Rhea" id="RHEA-COMP:9622"/>
        <dbReference type="Rhea" id="RHEA-COMP:12664"/>
        <dbReference type="Rhea" id="RHEA-COMP:12668"/>
        <dbReference type="ChEBI" id="CHEBI:15378"/>
        <dbReference type="ChEBI" id="CHEBI:64721"/>
        <dbReference type="ChEBI" id="CHEBI:78442"/>
        <dbReference type="ChEBI" id="CHEBI:78494"/>
        <dbReference type="ChEBI" id="CHEBI:133041"/>
        <dbReference type="EC" id="2.3.2.29"/>
    </reaction>
</comment>
<evidence type="ECO:0000259" key="5">
    <source>
        <dbReference type="Pfam" id="PF04376"/>
    </source>
</evidence>
<evidence type="ECO:0000313" key="7">
    <source>
        <dbReference type="EMBL" id="MFD0949579.1"/>
    </source>
</evidence>
<organism evidence="7 8">
    <name type="scientific">Paraperlucidibaca wandonensis</name>
    <dbReference type="NCBI Taxonomy" id="1268273"/>
    <lineage>
        <taxon>Bacteria</taxon>
        <taxon>Pseudomonadati</taxon>
        <taxon>Pseudomonadota</taxon>
        <taxon>Gammaproteobacteria</taxon>
        <taxon>Moraxellales</taxon>
        <taxon>Moraxellaceae</taxon>
        <taxon>Paraperlucidibaca</taxon>
    </lineage>
</organism>
<protein>
    <recommendedName>
        <fullName evidence="4">Aspartate/glutamate leucyltransferase</fullName>
        <ecNumber evidence="4">2.3.2.29</ecNumber>
    </recommendedName>
</protein>
<accession>A0ABW3HEF3</accession>
<dbReference type="PANTHER" id="PTHR21367">
    <property type="entry name" value="ARGININE-TRNA-PROTEIN TRANSFERASE 1"/>
    <property type="match status" value="1"/>
</dbReference>
<dbReference type="PIRSF" id="PIRSF037208">
    <property type="entry name" value="ATE_pro_prd"/>
    <property type="match status" value="1"/>
</dbReference>
<reference evidence="8" key="1">
    <citation type="journal article" date="2019" name="Int. J. Syst. Evol. Microbiol.">
        <title>The Global Catalogue of Microorganisms (GCM) 10K type strain sequencing project: providing services to taxonomists for standard genome sequencing and annotation.</title>
        <authorList>
            <consortium name="The Broad Institute Genomics Platform"/>
            <consortium name="The Broad Institute Genome Sequencing Center for Infectious Disease"/>
            <person name="Wu L."/>
            <person name="Ma J."/>
        </authorList>
    </citation>
    <scope>NUCLEOTIDE SEQUENCE [LARGE SCALE GENOMIC DNA]</scope>
    <source>
        <strain evidence="8">CCUG 63419</strain>
    </source>
</reference>
<dbReference type="Proteomes" id="UP001597044">
    <property type="component" value="Unassembled WGS sequence"/>
</dbReference>
<keyword evidence="8" id="KW-1185">Reference proteome</keyword>
<comment type="similarity">
    <text evidence="4">Belongs to the R-transferase family. Bpt subfamily.</text>
</comment>
<dbReference type="PANTHER" id="PTHR21367:SF1">
    <property type="entry name" value="ARGINYL-TRNA--PROTEIN TRANSFERASE 1"/>
    <property type="match status" value="1"/>
</dbReference>
<dbReference type="InterPro" id="IPR016181">
    <property type="entry name" value="Acyl_CoA_acyltransferase"/>
</dbReference>
<keyword evidence="1 4" id="KW-0963">Cytoplasm</keyword>
<dbReference type="NCBIfam" id="NF002345">
    <property type="entry name" value="PRK01305.2-2"/>
    <property type="match status" value="1"/>
</dbReference>
<keyword evidence="3 4" id="KW-0012">Acyltransferase</keyword>
<evidence type="ECO:0000256" key="4">
    <source>
        <dbReference type="HAMAP-Rule" id="MF_00689"/>
    </source>
</evidence>
<dbReference type="SUPFAM" id="SSF55729">
    <property type="entry name" value="Acyl-CoA N-acyltransferases (Nat)"/>
    <property type="match status" value="1"/>
</dbReference>
<evidence type="ECO:0000256" key="1">
    <source>
        <dbReference type="ARBA" id="ARBA00022490"/>
    </source>
</evidence>
<dbReference type="NCBIfam" id="NF002346">
    <property type="entry name" value="PRK01305.2-3"/>
    <property type="match status" value="1"/>
</dbReference>
<dbReference type="EMBL" id="JBHTIT010000001">
    <property type="protein sequence ID" value="MFD0949579.1"/>
    <property type="molecule type" value="Genomic_DNA"/>
</dbReference>
<gene>
    <name evidence="4" type="primary">bpt</name>
    <name evidence="7" type="ORF">ACFQ0F_04110</name>
</gene>
<evidence type="ECO:0000256" key="3">
    <source>
        <dbReference type="ARBA" id="ARBA00023315"/>
    </source>
</evidence>
<dbReference type="RefSeq" id="WP_340674692.1">
    <property type="nucleotide sequence ID" value="NZ_JBHTIT010000001.1"/>
</dbReference>
<name>A0ABW3HEF3_9GAMM</name>
<dbReference type="InterPro" id="IPR007472">
    <property type="entry name" value="N-end_Aminoacyl_Trfase_C"/>
</dbReference>
<proteinExistence type="inferred from homology"/>
<evidence type="ECO:0000313" key="8">
    <source>
        <dbReference type="Proteomes" id="UP001597044"/>
    </source>
</evidence>
<keyword evidence="2 4" id="KW-0808">Transferase</keyword>
<dbReference type="InterPro" id="IPR017138">
    <property type="entry name" value="Asp_Glu_LeuTrfase"/>
</dbReference>
<dbReference type="HAMAP" id="MF_00689">
    <property type="entry name" value="Bpt"/>
    <property type="match status" value="1"/>
</dbReference>
<evidence type="ECO:0000256" key="2">
    <source>
        <dbReference type="ARBA" id="ARBA00022679"/>
    </source>
</evidence>
<comment type="caution">
    <text evidence="7">The sequence shown here is derived from an EMBL/GenBank/DDBJ whole genome shotgun (WGS) entry which is preliminary data.</text>
</comment>
<comment type="catalytic activity">
    <reaction evidence="4">
        <text>N-terminal L-aspartyl-[protein] + L-leucyl-tRNA(Leu) = N-terminal L-leucyl-L-aspartyl-[protein] + tRNA(Leu) + H(+)</text>
        <dbReference type="Rhea" id="RHEA:50420"/>
        <dbReference type="Rhea" id="RHEA-COMP:9613"/>
        <dbReference type="Rhea" id="RHEA-COMP:9622"/>
        <dbReference type="Rhea" id="RHEA-COMP:12669"/>
        <dbReference type="Rhea" id="RHEA-COMP:12674"/>
        <dbReference type="ChEBI" id="CHEBI:15378"/>
        <dbReference type="ChEBI" id="CHEBI:64720"/>
        <dbReference type="ChEBI" id="CHEBI:78442"/>
        <dbReference type="ChEBI" id="CHEBI:78494"/>
        <dbReference type="ChEBI" id="CHEBI:133042"/>
        <dbReference type="EC" id="2.3.2.29"/>
    </reaction>
</comment>
<sequence length="235" mass="27303">MSSGGNITFFTTAAHACSYLDDRQAVTLFADPEADMTAPIYSQLSDLGFRRSGNYVYRPQCQGCSACISVRIPVADFHPRREQRRCWQRNQDITVAPVPVQWSEEHYALYARYISARHREGDMYPPSPRQYREFLTSDWSDTELVEFRLNGQLLIVAVTDSLENGLSAVYTFYDPEINTRSLGTFAILWQIEACRAKGLRSLYLGYWVRQAQRMRYKTQFRPLELLIENEWLLAR</sequence>
<dbReference type="GO" id="GO:0004057">
    <property type="term" value="F:arginyl-tRNA--protein transferase activity"/>
    <property type="evidence" value="ECO:0007669"/>
    <property type="project" value="UniProtKB-EC"/>
</dbReference>
<evidence type="ECO:0000259" key="6">
    <source>
        <dbReference type="Pfam" id="PF04377"/>
    </source>
</evidence>
<dbReference type="InterPro" id="IPR007471">
    <property type="entry name" value="N-end_Aminoacyl_Trfase_N"/>
</dbReference>
<comment type="function">
    <text evidence="4">Functions in the N-end rule pathway of protein degradation where it conjugates Leu from its aminoacyl-tRNA to the N-termini of proteins containing an N-terminal aspartate or glutamate.</text>
</comment>
<dbReference type="EC" id="2.3.2.29" evidence="4"/>